<dbReference type="AlphaFoldDB" id="B7VNF3"/>
<evidence type="ECO:0000313" key="1">
    <source>
        <dbReference type="EMBL" id="CAV18529.1"/>
    </source>
</evidence>
<protein>
    <submittedName>
        <fullName evidence="1">Uncharacterized protein</fullName>
    </submittedName>
</protein>
<reference evidence="1 2" key="1">
    <citation type="submission" date="2009-02" db="EMBL/GenBank/DDBJ databases">
        <title>Vibrio splendidus str. LGP32 complete genome.</title>
        <authorList>
            <person name="Mazel D."/>
            <person name="Le Roux F."/>
        </authorList>
    </citation>
    <scope>NUCLEOTIDE SEQUENCE [LARGE SCALE GENOMIC DNA]</scope>
    <source>
        <strain evidence="1 2">LGP32</strain>
    </source>
</reference>
<dbReference type="EMBL" id="FM954972">
    <property type="protein sequence ID" value="CAV18529.1"/>
    <property type="molecule type" value="Genomic_DNA"/>
</dbReference>
<organism evidence="1 2">
    <name type="scientific">Vibrio atlanticus (strain LGP32)</name>
    <name type="common">Vibrio splendidus (strain Mel32)</name>
    <dbReference type="NCBI Taxonomy" id="575788"/>
    <lineage>
        <taxon>Bacteria</taxon>
        <taxon>Pseudomonadati</taxon>
        <taxon>Pseudomonadota</taxon>
        <taxon>Gammaproteobacteria</taxon>
        <taxon>Vibrionales</taxon>
        <taxon>Vibrionaceae</taxon>
        <taxon>Vibrio</taxon>
    </lineage>
</organism>
<dbReference type="STRING" id="575788.VS_1366"/>
<sequence length="145" mass="16457">MYTIDPAIPTKLVKNAVLRPDNRDSILPSMFLGSKSINPTTIPAKVPKIPREVNRLAVLPVNLGAFPIAERTMETIINAAIIRINASDIAFALNDAMKEAIWSVIGIFYRCEFKRAEFYIYNIGFRNKIIVLFTYNTGDDYMHFE</sequence>
<gene>
    <name evidence="1" type="ordered locus">VS_1366</name>
</gene>
<dbReference type="Proteomes" id="UP000009100">
    <property type="component" value="Chromosome 1"/>
</dbReference>
<dbReference type="HOGENOM" id="CLU_1786126_0_0_6"/>
<evidence type="ECO:0000313" key="2">
    <source>
        <dbReference type="Proteomes" id="UP000009100"/>
    </source>
</evidence>
<proteinExistence type="predicted"/>
<name>B7VNF3_VIBA3</name>
<dbReference type="KEGG" id="vsp:VS_1366"/>
<accession>B7VNF3</accession>